<evidence type="ECO:0000256" key="4">
    <source>
        <dbReference type="ARBA" id="ARBA00023315"/>
    </source>
</evidence>
<accession>A0A5B8RFB5</accession>
<dbReference type="GO" id="GO:0016746">
    <property type="term" value="F:acyltransferase activity"/>
    <property type="evidence" value="ECO:0007669"/>
    <property type="project" value="UniProtKB-KW"/>
</dbReference>
<evidence type="ECO:0000313" key="7">
    <source>
        <dbReference type="EMBL" id="QEA06693.1"/>
    </source>
</evidence>
<dbReference type="AlphaFoldDB" id="A0A5B8RFB5"/>
<evidence type="ECO:0000256" key="3">
    <source>
        <dbReference type="ARBA" id="ARBA00022679"/>
    </source>
</evidence>
<dbReference type="PANTHER" id="PTHR36837">
    <property type="entry name" value="POLY(3-HYDROXYALKANOATE) POLYMERASE SUBUNIT PHAC"/>
    <property type="match status" value="1"/>
</dbReference>
<dbReference type="NCBIfam" id="TIGR01838">
    <property type="entry name" value="PHA_synth_I"/>
    <property type="match status" value="1"/>
</dbReference>
<dbReference type="EMBL" id="MN079162">
    <property type="protein sequence ID" value="QEA06693.1"/>
    <property type="molecule type" value="Genomic_DNA"/>
</dbReference>
<dbReference type="SUPFAM" id="SSF53474">
    <property type="entry name" value="alpha/beta-Hydrolases"/>
    <property type="match status" value="1"/>
</dbReference>
<comment type="subcellular location">
    <subcellularLocation>
        <location evidence="1">Cytoplasm</location>
    </subcellularLocation>
</comment>
<dbReference type="InterPro" id="IPR029058">
    <property type="entry name" value="AB_hydrolase_fold"/>
</dbReference>
<evidence type="ECO:0000256" key="1">
    <source>
        <dbReference type="ARBA" id="ARBA00004496"/>
    </source>
</evidence>
<feature type="region of interest" description="Disordered" evidence="5">
    <location>
        <begin position="570"/>
        <end position="602"/>
    </location>
</feature>
<dbReference type="EC" id="2.3.1.-" evidence="7"/>
<dbReference type="GO" id="GO:0042619">
    <property type="term" value="P:poly-hydroxybutyrate biosynthetic process"/>
    <property type="evidence" value="ECO:0007669"/>
    <property type="project" value="InterPro"/>
</dbReference>
<dbReference type="InterPro" id="IPR051321">
    <property type="entry name" value="PHA/PHB_synthase"/>
</dbReference>
<protein>
    <submittedName>
        <fullName evidence="7">Poly(3-hydroxyalkanoate) polymerase subunit PhaC</fullName>
        <ecNumber evidence="7">2.3.1.-</ecNumber>
    </submittedName>
</protein>
<dbReference type="Gene3D" id="3.40.50.1820">
    <property type="entry name" value="alpha/beta hydrolase"/>
    <property type="match status" value="1"/>
</dbReference>
<dbReference type="InterPro" id="IPR010941">
    <property type="entry name" value="PhaC_N"/>
</dbReference>
<gene>
    <name evidence="7" type="primary">phaC_3</name>
    <name evidence="7" type="ORF">KBTEX_03033</name>
</gene>
<feature type="compositionally biased region" description="Basic and acidic residues" evidence="5">
    <location>
        <begin position="587"/>
        <end position="602"/>
    </location>
</feature>
<feature type="compositionally biased region" description="Gly residues" evidence="5">
    <location>
        <begin position="570"/>
        <end position="580"/>
    </location>
</feature>
<keyword evidence="4 7" id="KW-0012">Acyltransferase</keyword>
<reference evidence="7" key="1">
    <citation type="submission" date="2019-06" db="EMBL/GenBank/DDBJ databases">
        <authorList>
            <person name="Murdoch R.W."/>
            <person name="Fathepure B."/>
        </authorList>
    </citation>
    <scope>NUCLEOTIDE SEQUENCE</scope>
</reference>
<keyword evidence="2" id="KW-0963">Cytoplasm</keyword>
<dbReference type="Pfam" id="PF07167">
    <property type="entry name" value="PhaC_N"/>
    <property type="match status" value="1"/>
</dbReference>
<dbReference type="InterPro" id="IPR010963">
    <property type="entry name" value="PHA_synth_I"/>
</dbReference>
<evidence type="ECO:0000256" key="2">
    <source>
        <dbReference type="ARBA" id="ARBA00022490"/>
    </source>
</evidence>
<keyword evidence="3 7" id="KW-0808">Transferase</keyword>
<evidence type="ECO:0000259" key="6">
    <source>
        <dbReference type="Pfam" id="PF07167"/>
    </source>
</evidence>
<proteinExistence type="predicted"/>
<organism evidence="7">
    <name type="scientific">uncultured organism</name>
    <dbReference type="NCBI Taxonomy" id="155900"/>
    <lineage>
        <taxon>unclassified sequences</taxon>
        <taxon>environmental samples</taxon>
    </lineage>
</organism>
<sequence length="602" mass="67886">MAENQTGTPTEVDPEELARSLAQIAEKSQQLVKDFIARQEGSQLSMDDALHMSRLFQDLYGRLMSDPMALAQAQMAFWQDYMALVQSTTLRLWGLEAEPVREPDAKDKRFRHESWEESPVFDFLKQSYLLTADYIHNTVKNVDGLDEKTARQIDFYTRQYIDAMSPSNFLATNPEVLQKTVETRGQNLLRGLNNLLEDLERGGGKLNIRMTDPNAFEVGRDLAVTPGKVVAETDLCQVIQYAPATEEVARRPVLFVPPWINKYYILDLRPKNSLIRWLVEQGQTVFTISWRNPDASLAEKGFEDYMHEGVLAAMDAAGKATGESEINMVGYCLGGTLLASTLAYLKAKGDERVNSATFLTSLIDFEQPGELEVFIDEEQLAMLERQMNEIGYLPGQQMAATMSSLRANDLIWSFFVNNYLQGEDPFPFDLLYWNQDSTNMPARMHAFYLRNMYLENRLREPGGITLDGVPIDVSSVDVPAFFISTRDDHIAPWKATYQGARLLGGSTKFVLGGSGHIAGIVNPPEKNKYGYWTNRNMPTDPDKWLDGATYHEGSWWPEWLRWLAQKGGGKVAARTPGGGRLTPIEDAPGRYVRERNDDPGDA</sequence>
<evidence type="ECO:0000256" key="5">
    <source>
        <dbReference type="SAM" id="MobiDB-lite"/>
    </source>
</evidence>
<name>A0A5B8RFB5_9ZZZZ</name>
<dbReference type="PANTHER" id="PTHR36837:SF5">
    <property type="entry name" value="POLY-3-HYDROXYBUTYRATE SYNTHASE"/>
    <property type="match status" value="1"/>
</dbReference>
<feature type="domain" description="Poly-beta-hydroxybutyrate polymerase N-terminal" evidence="6">
    <location>
        <begin position="106"/>
        <end position="278"/>
    </location>
</feature>